<feature type="repeat" description="HEAT" evidence="2">
    <location>
        <begin position="898"/>
        <end position="936"/>
    </location>
</feature>
<dbReference type="Pfam" id="PF25808">
    <property type="entry name" value="TPR_LAA1_C"/>
    <property type="match status" value="1"/>
</dbReference>
<feature type="region of interest" description="Disordered" evidence="3">
    <location>
        <begin position="244"/>
        <end position="271"/>
    </location>
</feature>
<evidence type="ECO:0000256" key="1">
    <source>
        <dbReference type="ARBA" id="ARBA00008304"/>
    </source>
</evidence>
<keyword evidence="6" id="KW-1185">Reference proteome</keyword>
<dbReference type="Proteomes" id="UP001432216">
    <property type="component" value="Chromosome 6"/>
</dbReference>
<dbReference type="InterPro" id="IPR021133">
    <property type="entry name" value="HEAT_type_2"/>
</dbReference>
<sequence length="2014" mass="217456">MPDISPDVLRVEEVRDGSDLSLLHWLRQAEQAIETIDPEDLSIQIQSLHSFFLKLILPNSNPTLPKPGRPIRHLVTRCVVKLHQRVESRSLFDFVQALVKAVSDGGSKGMNTAENLGRVASWYCIGEVIKEHGKNSVLLRTQAMVAFSRSLHSAGKALPDALVKDLLKYLRSGLQDKALSVQRACAGTFISLHLYTPAVQLQPTLDMVAPISFKSLETADHLTRRQFSRMLAHFLAATQVPGSGVVPELSRKSKTETEEQSGEPTVMTSAAEDRTSKTLFTTQEMLKYLSTPYNKPQSPRKLRNAIIDVYTTLFTTLGGEYVEARYGEIVKHIMDEIVLPQRGGRYEVLMTRQVAKILLRDLIGERLLSEPGQVSAIRELTVNYLKRWQPTLLPGQPSMNKNALIIVLREIAGLLEQLGNAPAQIIELLAEPLVRLLAHESYSVQLSAAFTLRRFCTTNPSQLPRLLNILIADIEKDLNLLSSPTAPREIAPRLIGKAFGLSALIAISPARPLYVSHDVPTKVFDLAVSLLKRAGDHEIPQASTEIQVAWYLVTGLMSLGPSFVKLHLPQLLVLWRNALPKPSSKDISVGERGEAEWNFLLLVRECSLSAVLNFLDHNQSLVNIDVARRLATLFTNTLNYVNGFATAYAEALREQANSSNPSPVFTTRPSLVDREATLRRRVLQCFTALGPSSATESTQPALLQAAITVFADPENYSGSGAQAAIAAQAGNFGGIWHSADGYAFGVTSLARARDDYGKNGEEDEEEEGWLNRDRVEIELEEQLSRPILGSLEHDFLPLLAVQQPLSSPTPAPAQTGVIDAGLSLFSILFPHQNLEGQVQSLATLSSHMRSSKLEKNPGRKQAVVVNTVTALRKTLKGVEGSGGKARKVVGSAQVSEMIRSLLQDAIFDPSPSIRSTSAEALGLLSSLASPTHLSSQVQWLVDQVVTNRSPDARAGCALAFGAIYSSVGGLAGGPILKTIVNILMSLATDPHPVVHFYAMKALARVVDAANLSYEPYVPTTLGMLSNIYLLETHEPEGGSPGSVNLRGDLPAYQVICRILHALIGVLGPELQEPGKVRSLVFLLVHEFGEETDEGLAVEAIKCVQQFLMFAPTAIDIPKLVQTFRTHLASPRRPLKVASITALYQIVQRDPVLISKLGGNQLVEDLFGLLDDDPSIDGVKKVISSWLRGTGAALPSGWIDLCQRIMTRTAAQKAAARRTQQASAPATGPVFIDDEGESLGGGASNSTSSNALSSRWRTQLFALQCLHDIVVSVAEGNRPEHFDPVLARRMGANGRHMLWSRVGDLIRMAFSASAAGVMEVRIAGLVVLRDVIEKFSASPDPDFESALLLEQHQAPIAAALTPSFGSDSAPEVLSLAVQVCAVFVGSGVVKEVPRMGRILKLLTGALEQCKNGEMLSLGDMEELSPSAVIMLQISILTAWAELQISSIRQSYLTDVLKPYKWLLAPFWIGALRDYAQLRTDPEMGGLSGAVDSTAGLGREVLLPYYEQAVPKLLHAVAISFAINDPFAFGAMDGQRYDSPNPPTSLPSIRPEPSANFYIVYGLSFESLLKTIGDVSASSLASACLKAMQSLVKPVLSGTTVFGGQFFDELCTVCYRIAMSEPANVKSEAVEMMSSFATSRKGTGTMDSAQTRRVLAVVAFTLRQIVPTKEVIPSWNHVDSTQDKVNLLRSAFMAYAQIIECVEVSQKADMYAVGLYLFMGLLESESPVDLVGGCLGCLKVLVEGLVAAQVPGVSNGEKIVHGVVSACLSNVDDMRARVNPVANIKIKNNLLAVTLILTALPTGLKVSRNLVESVGYTIGQYLGAGIERPELGLTAIHCASTILSASLRLLPSPLGPNSPPAPSPVLQHSTLHLLPPMITYISDNVVAHATNPDYAPPLEGIQAVIKSLVSWSTGLPDEHKARGYGVVLPTLCLMLDPPGSTSQGQSASQLHGVAAAVLLGLAQSGPTAFKEATMAMKEGERGELEHAIRDAVGQKQGAANGGVAKERKGIELKSFG</sequence>
<dbReference type="InterPro" id="IPR011989">
    <property type="entry name" value="ARM-like"/>
</dbReference>
<evidence type="ECO:0000313" key="6">
    <source>
        <dbReference type="Proteomes" id="UP001432216"/>
    </source>
</evidence>
<feature type="domain" description="LAA1-like C-terminal TPR repeats" evidence="4">
    <location>
        <begin position="1824"/>
        <end position="1997"/>
    </location>
</feature>
<dbReference type="InterPro" id="IPR040108">
    <property type="entry name" value="Laa1/Sip1/HEATR5"/>
</dbReference>
<dbReference type="PROSITE" id="PS50077">
    <property type="entry name" value="HEAT_REPEAT"/>
    <property type="match status" value="1"/>
</dbReference>
<dbReference type="Gene3D" id="1.25.10.10">
    <property type="entry name" value="Leucine-rich Repeat Variant"/>
    <property type="match status" value="2"/>
</dbReference>
<dbReference type="PANTHER" id="PTHR21663">
    <property type="entry name" value="HYPOTHETICAL HEAT DOMAIN-CONTAINING"/>
    <property type="match status" value="1"/>
</dbReference>
<evidence type="ECO:0000256" key="3">
    <source>
        <dbReference type="SAM" id="MobiDB-lite"/>
    </source>
</evidence>
<comment type="similarity">
    <text evidence="1">Belongs to the HEATR5 family.</text>
</comment>
<accession>A0ABZ2AXA7</accession>
<dbReference type="InterPro" id="IPR016024">
    <property type="entry name" value="ARM-type_fold"/>
</dbReference>
<dbReference type="InterPro" id="IPR057981">
    <property type="entry name" value="TPR_LAA1-like_C"/>
</dbReference>
<evidence type="ECO:0000256" key="2">
    <source>
        <dbReference type="PROSITE-ProRule" id="PRU00103"/>
    </source>
</evidence>
<dbReference type="GeneID" id="89990949"/>
<gene>
    <name evidence="5" type="ORF">IAS62_004177</name>
</gene>
<dbReference type="InterPro" id="IPR046837">
    <property type="entry name" value="Laa1/Sip1/HEATR5-like_HEAT"/>
</dbReference>
<dbReference type="PANTHER" id="PTHR21663:SF0">
    <property type="entry name" value="HEAT REPEAT-CONTAINING PROTEIN 5B"/>
    <property type="match status" value="1"/>
</dbReference>
<evidence type="ECO:0000313" key="5">
    <source>
        <dbReference type="EMBL" id="WVO22834.1"/>
    </source>
</evidence>
<dbReference type="EMBL" id="CP143811">
    <property type="protein sequence ID" value="WVO22834.1"/>
    <property type="molecule type" value="Genomic_DNA"/>
</dbReference>
<evidence type="ECO:0000259" key="4">
    <source>
        <dbReference type="Pfam" id="PF25808"/>
    </source>
</evidence>
<reference evidence="5 6" key="1">
    <citation type="submission" date="2024-01" db="EMBL/GenBank/DDBJ databases">
        <title>Comparative genomics of Cryptococcus and Kwoniella reveals pathogenesis evolution and contrasting modes of karyotype evolution via chromosome fusion or intercentromeric recombination.</title>
        <authorList>
            <person name="Coelho M.A."/>
            <person name="David-Palma M."/>
            <person name="Shea T."/>
            <person name="Bowers K."/>
            <person name="McGinley-Smith S."/>
            <person name="Mohammad A.W."/>
            <person name="Gnirke A."/>
            <person name="Yurkov A.M."/>
            <person name="Nowrousian M."/>
            <person name="Sun S."/>
            <person name="Cuomo C.A."/>
            <person name="Heitman J."/>
        </authorList>
    </citation>
    <scope>NUCLEOTIDE SEQUENCE [LARGE SCALE GENOMIC DNA]</scope>
    <source>
        <strain evidence="5 6">7685027</strain>
    </source>
</reference>
<name>A0ABZ2AXA7_9TREE</name>
<protein>
    <recommendedName>
        <fullName evidence="4">LAA1-like C-terminal TPR repeats domain-containing protein</fullName>
    </recommendedName>
</protein>
<proteinExistence type="inferred from homology"/>
<dbReference type="RefSeq" id="XP_064722073.1">
    <property type="nucleotide sequence ID" value="XM_064866001.1"/>
</dbReference>
<dbReference type="SUPFAM" id="SSF48371">
    <property type="entry name" value="ARM repeat"/>
    <property type="match status" value="3"/>
</dbReference>
<organism evidence="5 6">
    <name type="scientific">Cryptococcus decagattii</name>
    <dbReference type="NCBI Taxonomy" id="1859122"/>
    <lineage>
        <taxon>Eukaryota</taxon>
        <taxon>Fungi</taxon>
        <taxon>Dikarya</taxon>
        <taxon>Basidiomycota</taxon>
        <taxon>Agaricomycotina</taxon>
        <taxon>Tremellomycetes</taxon>
        <taxon>Tremellales</taxon>
        <taxon>Cryptococcaceae</taxon>
        <taxon>Cryptococcus</taxon>
        <taxon>Cryptococcus gattii species complex</taxon>
    </lineage>
</organism>
<dbReference type="Pfam" id="PF20210">
    <property type="entry name" value="Laa1_Sip1_HTR5"/>
    <property type="match status" value="1"/>
</dbReference>